<name>A0ABR0NGW9_GOSAR</name>
<organism evidence="2 3">
    <name type="scientific">Gossypium arboreum</name>
    <name type="common">Tree cotton</name>
    <name type="synonym">Gossypium nanking</name>
    <dbReference type="NCBI Taxonomy" id="29729"/>
    <lineage>
        <taxon>Eukaryota</taxon>
        <taxon>Viridiplantae</taxon>
        <taxon>Streptophyta</taxon>
        <taxon>Embryophyta</taxon>
        <taxon>Tracheophyta</taxon>
        <taxon>Spermatophyta</taxon>
        <taxon>Magnoliopsida</taxon>
        <taxon>eudicotyledons</taxon>
        <taxon>Gunneridae</taxon>
        <taxon>Pentapetalae</taxon>
        <taxon>rosids</taxon>
        <taxon>malvids</taxon>
        <taxon>Malvales</taxon>
        <taxon>Malvaceae</taxon>
        <taxon>Malvoideae</taxon>
        <taxon>Gossypium</taxon>
    </lineage>
</organism>
<sequence>MQEMSVDEKETKEKEESEQEKARRIFTNHPVSSPCKVSSFQVSRNSIDKFQLHYLPDKRVFRFIKKGKNKNDPSPPAIKGKHGKGLMIEPQQFSVHINEWYPLKEGGYGNNLLPLQTICGSQDLGNDFVRFMNKGICDLERFFVSKWPDLRTNHLQKGGYDANPVVSCYDPTFRH</sequence>
<dbReference type="Proteomes" id="UP001358586">
    <property type="component" value="Chromosome 10"/>
</dbReference>
<evidence type="ECO:0000256" key="1">
    <source>
        <dbReference type="SAM" id="MobiDB-lite"/>
    </source>
</evidence>
<keyword evidence="3" id="KW-1185">Reference proteome</keyword>
<dbReference type="EMBL" id="JARKNE010000010">
    <property type="protein sequence ID" value="KAK5793922.1"/>
    <property type="molecule type" value="Genomic_DNA"/>
</dbReference>
<protein>
    <submittedName>
        <fullName evidence="2">Uncharacterized protein</fullName>
    </submittedName>
</protein>
<proteinExistence type="predicted"/>
<comment type="caution">
    <text evidence="2">The sequence shown here is derived from an EMBL/GenBank/DDBJ whole genome shotgun (WGS) entry which is preliminary data.</text>
</comment>
<gene>
    <name evidence="2" type="ORF">PVK06_035100</name>
</gene>
<reference evidence="2 3" key="1">
    <citation type="submission" date="2023-03" db="EMBL/GenBank/DDBJ databases">
        <title>WGS of Gossypium arboreum.</title>
        <authorList>
            <person name="Yu D."/>
        </authorList>
    </citation>
    <scope>NUCLEOTIDE SEQUENCE [LARGE SCALE GENOMIC DNA]</scope>
    <source>
        <tissue evidence="2">Leaf</tissue>
    </source>
</reference>
<accession>A0ABR0NGW9</accession>
<feature type="compositionally biased region" description="Basic and acidic residues" evidence="1">
    <location>
        <begin position="1"/>
        <end position="23"/>
    </location>
</feature>
<feature type="region of interest" description="Disordered" evidence="1">
    <location>
        <begin position="1"/>
        <end position="28"/>
    </location>
</feature>
<evidence type="ECO:0000313" key="2">
    <source>
        <dbReference type="EMBL" id="KAK5793922.1"/>
    </source>
</evidence>
<evidence type="ECO:0000313" key="3">
    <source>
        <dbReference type="Proteomes" id="UP001358586"/>
    </source>
</evidence>